<feature type="compositionally biased region" description="Low complexity" evidence="1">
    <location>
        <begin position="1"/>
        <end position="16"/>
    </location>
</feature>
<proteinExistence type="predicted"/>
<feature type="non-terminal residue" evidence="3">
    <location>
        <position position="356"/>
    </location>
</feature>
<reference evidence="3 4" key="1">
    <citation type="submission" date="2013-11" db="EMBL/GenBank/DDBJ databases">
        <title>Genome sequencing of Stegodyphus mimosarum.</title>
        <authorList>
            <person name="Bechsgaard J."/>
        </authorList>
    </citation>
    <scope>NUCLEOTIDE SEQUENCE [LARGE SCALE GENOMIC DNA]</scope>
</reference>
<dbReference type="OrthoDB" id="6431064at2759"/>
<sequence length="356" mass="39855">MNHNSAKGSRSSSTSSFNGTPNRRKPRTVSSPEPFPPKIVEAVLQIQYFGGPGMAAGYCRQCAVALTVEVLPSIVITKWDVLPSEIPTHCYLVLDILNSTTHEMEVLYASNKRILIEARDICRIPVSVERCPLSAVRESYDVFLDICGNQRKSSILSACRDHLVNLVDLQWTLSSLEICGRASISDITWTDAMLSFILMSPIQWDILLNGRTFKAEYEFSFIAGDLITLNIKLHNVSDMALNSLHLFVRGYQDHQNGHQSYRLETKRAVIGSEKVFIKEILPHESYCHECGFVFFHAGVYKLDILCSHKDQGIWPQSSGDSDSTNSDKSNVSFPPSWNGDNSCQMQKFAPSIDITI</sequence>
<dbReference type="InterPro" id="IPR058568">
    <property type="entry name" value="Ig_TRAPPC9_Trs120_4th"/>
</dbReference>
<evidence type="ECO:0000256" key="1">
    <source>
        <dbReference type="SAM" id="MobiDB-lite"/>
    </source>
</evidence>
<dbReference type="InterPro" id="IPR013935">
    <property type="entry name" value="Trs120_TRAPPC9"/>
</dbReference>
<dbReference type="OMA" id="HESYCHE"/>
<evidence type="ECO:0000259" key="2">
    <source>
        <dbReference type="Pfam" id="PF26283"/>
    </source>
</evidence>
<evidence type="ECO:0000313" key="4">
    <source>
        <dbReference type="Proteomes" id="UP000054359"/>
    </source>
</evidence>
<evidence type="ECO:0000313" key="3">
    <source>
        <dbReference type="EMBL" id="KFM64886.1"/>
    </source>
</evidence>
<dbReference type="AlphaFoldDB" id="A0A087TIE7"/>
<dbReference type="Pfam" id="PF26283">
    <property type="entry name" value="Ig_TRAPPC9-Trs120_4th"/>
    <property type="match status" value="1"/>
</dbReference>
<dbReference type="STRING" id="407821.A0A087TIE7"/>
<accession>A0A087TIE7</accession>
<keyword evidence="4" id="KW-1185">Reference proteome</keyword>
<organism evidence="3 4">
    <name type="scientific">Stegodyphus mimosarum</name>
    <name type="common">African social velvet spider</name>
    <dbReference type="NCBI Taxonomy" id="407821"/>
    <lineage>
        <taxon>Eukaryota</taxon>
        <taxon>Metazoa</taxon>
        <taxon>Ecdysozoa</taxon>
        <taxon>Arthropoda</taxon>
        <taxon>Chelicerata</taxon>
        <taxon>Arachnida</taxon>
        <taxon>Araneae</taxon>
        <taxon>Araneomorphae</taxon>
        <taxon>Entelegynae</taxon>
        <taxon>Eresoidea</taxon>
        <taxon>Eresidae</taxon>
        <taxon>Stegodyphus</taxon>
    </lineage>
</organism>
<dbReference type="EMBL" id="KK115350">
    <property type="protein sequence ID" value="KFM64886.1"/>
    <property type="molecule type" value="Genomic_DNA"/>
</dbReference>
<dbReference type="GO" id="GO:0005802">
    <property type="term" value="C:trans-Golgi network"/>
    <property type="evidence" value="ECO:0007669"/>
    <property type="project" value="TreeGrafter"/>
</dbReference>
<dbReference type="Proteomes" id="UP000054359">
    <property type="component" value="Unassembled WGS sequence"/>
</dbReference>
<name>A0A087TIE7_STEMI</name>
<feature type="region of interest" description="Disordered" evidence="1">
    <location>
        <begin position="316"/>
        <end position="341"/>
    </location>
</feature>
<dbReference type="PANTHER" id="PTHR21512">
    <property type="entry name" value="TRAFFICKING PROTEIN PARTICLE COMPLEX SUBUNIT 9"/>
    <property type="match status" value="1"/>
</dbReference>
<dbReference type="PANTHER" id="PTHR21512:SF5">
    <property type="entry name" value="TRAFFICKING PROTEIN PARTICLE COMPLEX SUBUNIT 9"/>
    <property type="match status" value="1"/>
</dbReference>
<protein>
    <submittedName>
        <fullName evidence="3">Protein brunelleschi</fullName>
    </submittedName>
</protein>
<gene>
    <name evidence="3" type="ORF">X975_24308</name>
</gene>
<feature type="region of interest" description="Disordered" evidence="1">
    <location>
        <begin position="1"/>
        <end position="34"/>
    </location>
</feature>
<feature type="domain" description="Trs120/TRAPPC9 fourth Ig-like" evidence="2">
    <location>
        <begin position="216"/>
        <end position="309"/>
    </location>
</feature>